<comment type="similarity">
    <text evidence="1">Belongs to the bacterial ribosomal protein bL34 family.</text>
</comment>
<gene>
    <name evidence="7" type="primary">LOC108562256</name>
</gene>
<evidence type="ECO:0000256" key="3">
    <source>
        <dbReference type="ARBA" id="ARBA00023274"/>
    </source>
</evidence>
<protein>
    <recommendedName>
        <fullName evidence="4">Large ribosomal subunit protein bL34m</fullName>
    </recommendedName>
    <alternativeName>
        <fullName evidence="5">39S ribosomal protein L34, mitochondrial</fullName>
    </alternativeName>
</protein>
<keyword evidence="6" id="KW-1185">Reference proteome</keyword>
<evidence type="ECO:0000256" key="5">
    <source>
        <dbReference type="ARBA" id="ARBA00035434"/>
    </source>
</evidence>
<evidence type="ECO:0000256" key="4">
    <source>
        <dbReference type="ARBA" id="ARBA00035274"/>
    </source>
</evidence>
<organism evidence="6 7">
    <name type="scientific">Nicrophorus vespilloides</name>
    <name type="common">Boreal carrion beetle</name>
    <dbReference type="NCBI Taxonomy" id="110193"/>
    <lineage>
        <taxon>Eukaryota</taxon>
        <taxon>Metazoa</taxon>
        <taxon>Ecdysozoa</taxon>
        <taxon>Arthropoda</taxon>
        <taxon>Hexapoda</taxon>
        <taxon>Insecta</taxon>
        <taxon>Pterygota</taxon>
        <taxon>Neoptera</taxon>
        <taxon>Endopterygota</taxon>
        <taxon>Coleoptera</taxon>
        <taxon>Polyphaga</taxon>
        <taxon>Staphyliniformia</taxon>
        <taxon>Silphidae</taxon>
        <taxon>Nicrophorinae</taxon>
        <taxon>Nicrophorus</taxon>
    </lineage>
</organism>
<dbReference type="PANTHER" id="PTHR14503">
    <property type="entry name" value="MITOCHONDRIAL RIBOSOMAL PROTEIN 34 FAMILY MEMBER"/>
    <property type="match status" value="1"/>
</dbReference>
<evidence type="ECO:0000313" key="6">
    <source>
        <dbReference type="Proteomes" id="UP000695000"/>
    </source>
</evidence>
<keyword evidence="3" id="KW-0687">Ribonucleoprotein</keyword>
<name>A0ABM1MN71_NICVS</name>
<evidence type="ECO:0000256" key="1">
    <source>
        <dbReference type="ARBA" id="ARBA00010111"/>
    </source>
</evidence>
<proteinExistence type="inferred from homology"/>
<dbReference type="InterPro" id="IPR000271">
    <property type="entry name" value="Ribosomal_bL34"/>
</dbReference>
<accession>A0ABM1MN71</accession>
<keyword evidence="2" id="KW-0689">Ribosomal protein</keyword>
<dbReference type="Pfam" id="PF00468">
    <property type="entry name" value="Ribosomal_L34"/>
    <property type="match status" value="1"/>
</dbReference>
<evidence type="ECO:0000313" key="7">
    <source>
        <dbReference type="RefSeq" id="XP_017776021.1"/>
    </source>
</evidence>
<dbReference type="PANTHER" id="PTHR14503:SF4">
    <property type="entry name" value="LARGE RIBOSOMAL SUBUNIT PROTEIN BL34M"/>
    <property type="match status" value="1"/>
</dbReference>
<reference evidence="7" key="1">
    <citation type="submission" date="2025-08" db="UniProtKB">
        <authorList>
            <consortium name="RefSeq"/>
        </authorList>
    </citation>
    <scope>IDENTIFICATION</scope>
    <source>
        <tissue evidence="7">Whole Larva</tissue>
    </source>
</reference>
<dbReference type="GeneID" id="108562256"/>
<evidence type="ECO:0000256" key="2">
    <source>
        <dbReference type="ARBA" id="ARBA00022980"/>
    </source>
</evidence>
<dbReference type="Proteomes" id="UP000695000">
    <property type="component" value="Unplaced"/>
</dbReference>
<dbReference type="Gene3D" id="1.10.287.3980">
    <property type="match status" value="1"/>
</dbReference>
<dbReference type="RefSeq" id="XP_017776021.1">
    <property type="nucleotide sequence ID" value="XM_017920532.1"/>
</dbReference>
<sequence>MSFLTRLFECSFLGDGSFAVDIPFVSHFCFQRRSSRRIVLLVICCDFPRPSDRKSIKRHGWEKRMSTPEGRRVLIRRILKG</sequence>